<dbReference type="RefSeq" id="WP_086673089.1">
    <property type="nucleotide sequence ID" value="NZ_FNUJ01000012.1"/>
</dbReference>
<evidence type="ECO:0000313" key="1">
    <source>
        <dbReference type="EMBL" id="SEF36982.1"/>
    </source>
</evidence>
<dbReference type="AlphaFoldDB" id="A0A1H5RF04"/>
<dbReference type="OrthoDB" id="5193571at2"/>
<organism evidence="1 2">
    <name type="scientific">Amycolatopsis pretoriensis</name>
    <dbReference type="NCBI Taxonomy" id="218821"/>
    <lineage>
        <taxon>Bacteria</taxon>
        <taxon>Bacillati</taxon>
        <taxon>Actinomycetota</taxon>
        <taxon>Actinomycetes</taxon>
        <taxon>Pseudonocardiales</taxon>
        <taxon>Pseudonocardiaceae</taxon>
        <taxon>Amycolatopsis</taxon>
    </lineage>
</organism>
<proteinExistence type="predicted"/>
<reference evidence="2" key="1">
    <citation type="submission" date="2016-10" db="EMBL/GenBank/DDBJ databases">
        <authorList>
            <person name="Varghese N."/>
            <person name="Submissions S."/>
        </authorList>
    </citation>
    <scope>NUCLEOTIDE SEQUENCE [LARGE SCALE GENOMIC DNA]</scope>
    <source>
        <strain evidence="2">DSM 44654</strain>
    </source>
</reference>
<keyword evidence="2" id="KW-1185">Reference proteome</keyword>
<dbReference type="STRING" id="218821.SAMN05421837_11293"/>
<sequence>MVERDPGWVDGVDAAEARLITGALVQAEGIGDALDPLRARSGVRDSPGDPGKVALVSNKLRVNPFQAVLSDRTKPADGPYIVTLDAVKELPIAAAHASLARWDLVVAELAGSGFVVNVYTGESSASPVRPTPNPGPSLVLAEIQVPKEGTPPTVTDRRQFTAGMSGILPVRGDTDLPPVATAHSSQFVYRVDTGVLLCKRNSAWVPYRPPRGDTWHPMTPLDGGWKNFVSGYNTPAYTLMDDGWVRLRGVVCNGVIGETIFTLPNNCKPPVQWLLGVSTSPDAHGLVNVLPTGAIKATKGNPAWISLDGLTFATY</sequence>
<dbReference type="EMBL" id="FNUJ01000012">
    <property type="protein sequence ID" value="SEF36982.1"/>
    <property type="molecule type" value="Genomic_DNA"/>
</dbReference>
<accession>A0A1H5RF04</accession>
<name>A0A1H5RF04_9PSEU</name>
<evidence type="ECO:0000313" key="2">
    <source>
        <dbReference type="Proteomes" id="UP000198878"/>
    </source>
</evidence>
<gene>
    <name evidence="1" type="ORF">SAMN05421837_11293</name>
</gene>
<dbReference type="Proteomes" id="UP000198878">
    <property type="component" value="Unassembled WGS sequence"/>
</dbReference>
<protein>
    <submittedName>
        <fullName evidence="1">Uncharacterized protein</fullName>
    </submittedName>
</protein>